<evidence type="ECO:0000259" key="2">
    <source>
        <dbReference type="Pfam" id="PF01337"/>
    </source>
</evidence>
<dbReference type="Proteomes" id="UP000306145">
    <property type="component" value="Unassembled WGS sequence"/>
</dbReference>
<dbReference type="EMBL" id="VDFY01000310">
    <property type="protein sequence ID" value="TNH21177.1"/>
    <property type="molecule type" value="Genomic_DNA"/>
</dbReference>
<dbReference type="Gene3D" id="3.30.370.10">
    <property type="entry name" value="Barstar-like"/>
    <property type="match status" value="1"/>
</dbReference>
<dbReference type="Pfam" id="PF01337">
    <property type="entry name" value="Barstar"/>
    <property type="match status" value="1"/>
</dbReference>
<gene>
    <name evidence="3" type="ORF">FHG89_32145</name>
</gene>
<dbReference type="RefSeq" id="WP_139588137.1">
    <property type="nucleotide sequence ID" value="NZ_VDFY01000310.1"/>
</dbReference>
<comment type="similarity">
    <text evidence="1">Belongs to the barstar family.</text>
</comment>
<evidence type="ECO:0000313" key="3">
    <source>
        <dbReference type="EMBL" id="TNH21177.1"/>
    </source>
</evidence>
<accession>A0A5C4Q7W9</accession>
<protein>
    <submittedName>
        <fullName evidence="3">Barstar family protein</fullName>
    </submittedName>
</protein>
<organism evidence="3 4">
    <name type="scientific">Micromonospora orduensis</name>
    <dbReference type="NCBI Taxonomy" id="1420891"/>
    <lineage>
        <taxon>Bacteria</taxon>
        <taxon>Bacillati</taxon>
        <taxon>Actinomycetota</taxon>
        <taxon>Actinomycetes</taxon>
        <taxon>Micromonosporales</taxon>
        <taxon>Micromonosporaceae</taxon>
        <taxon>Micromonospora</taxon>
    </lineage>
</organism>
<dbReference type="AlphaFoldDB" id="A0A5C4Q7W9"/>
<evidence type="ECO:0000256" key="1">
    <source>
        <dbReference type="ARBA" id="ARBA00006845"/>
    </source>
</evidence>
<dbReference type="InterPro" id="IPR035905">
    <property type="entry name" value="Barstar-like_sf"/>
</dbReference>
<evidence type="ECO:0000313" key="4">
    <source>
        <dbReference type="Proteomes" id="UP000306145"/>
    </source>
</evidence>
<sequence length="106" mass="11062">MIDEDDGWAGAVVLAGAAARTRPALFAAMAEALALPAYLGNTWDALADVLRDRLDAGPLTLLVTDAGQLLADEPTDQYALLLALLDDLATTAPHPLRVVLRDAAPS</sequence>
<dbReference type="SUPFAM" id="SSF52038">
    <property type="entry name" value="Barstar-related"/>
    <property type="match status" value="1"/>
</dbReference>
<feature type="domain" description="Barstar (barnase inhibitor)" evidence="2">
    <location>
        <begin position="12"/>
        <end position="100"/>
    </location>
</feature>
<name>A0A5C4Q7W9_9ACTN</name>
<proteinExistence type="inferred from homology"/>
<reference evidence="3 4" key="1">
    <citation type="submission" date="2019-06" db="EMBL/GenBank/DDBJ databases">
        <title>Micromonospora ordensis sp. nov., isolated from deep marine sediment.</title>
        <authorList>
            <person name="Veyisoglu A."/>
            <person name="Carro L."/>
            <person name="Klenk H.-P."/>
            <person name="Sahin N."/>
        </authorList>
    </citation>
    <scope>NUCLEOTIDE SEQUENCE [LARGE SCALE GENOMIC DNA]</scope>
    <source>
        <strain evidence="3 4">S2509</strain>
    </source>
</reference>
<dbReference type="InterPro" id="IPR000468">
    <property type="entry name" value="Barstar"/>
</dbReference>
<comment type="caution">
    <text evidence="3">The sequence shown here is derived from an EMBL/GenBank/DDBJ whole genome shotgun (WGS) entry which is preliminary data.</text>
</comment>
<keyword evidence="4" id="KW-1185">Reference proteome</keyword>